<comment type="caution">
    <text evidence="1">The sequence shown here is derived from an EMBL/GenBank/DDBJ whole genome shotgun (WGS) entry which is preliminary data.</text>
</comment>
<dbReference type="AlphaFoldDB" id="A0A1V5SG57"/>
<accession>A0A1V5SG57</accession>
<gene>
    <name evidence="1" type="ORF">BWY43_00098</name>
</gene>
<protein>
    <submittedName>
        <fullName evidence="1">Uncharacterized protein</fullName>
    </submittedName>
</protein>
<proteinExistence type="predicted"/>
<name>A0A1V5SG57_9BACT</name>
<reference evidence="1" key="1">
    <citation type="submission" date="2017-02" db="EMBL/GenBank/DDBJ databases">
        <title>Delving into the versatile metabolic prowess of the omnipresent phylum Bacteroidetes.</title>
        <authorList>
            <person name="Nobu M.K."/>
            <person name="Mei R."/>
            <person name="Narihiro T."/>
            <person name="Kuroda K."/>
            <person name="Liu W.-T."/>
        </authorList>
    </citation>
    <scope>NUCLEOTIDE SEQUENCE</scope>
    <source>
        <strain evidence="1">ADurb.Bin280</strain>
    </source>
</reference>
<organism evidence="1">
    <name type="scientific">candidate division WS2 bacterium ADurb.Bin280</name>
    <dbReference type="NCBI Taxonomy" id="1852829"/>
    <lineage>
        <taxon>Bacteria</taxon>
        <taxon>candidate division WS2</taxon>
    </lineage>
</organism>
<evidence type="ECO:0000313" key="1">
    <source>
        <dbReference type="EMBL" id="OQA53171.1"/>
    </source>
</evidence>
<sequence>MNDIAFRAIDEGSCRIAVCGGPGLWEVQPGMSGGEIIFVPDERPVGVNDFCVLQFGDRFEFYEVEWSHLGVPSIVERSGRGCWAFNPEDGSIVWKQADREKATVVRVSSPVAYEVCLWQPGIAPELAVAALVGELGMGPSQDVPTSIALRSLDQQIRERALHAEIKYLLREARKAVWKMTNGHSSIALSLHDELEKLTSQLH</sequence>
<dbReference type="Proteomes" id="UP000485367">
    <property type="component" value="Unassembled WGS sequence"/>
</dbReference>
<dbReference type="EMBL" id="MWBO01000008">
    <property type="protein sequence ID" value="OQA53171.1"/>
    <property type="molecule type" value="Genomic_DNA"/>
</dbReference>